<accession>A0A9D1GR61</accession>
<evidence type="ECO:0000313" key="1">
    <source>
        <dbReference type="EMBL" id="HIT49978.1"/>
    </source>
</evidence>
<reference evidence="1" key="1">
    <citation type="submission" date="2020-10" db="EMBL/GenBank/DDBJ databases">
        <authorList>
            <person name="Gilroy R."/>
        </authorList>
    </citation>
    <scope>NUCLEOTIDE SEQUENCE</scope>
    <source>
        <strain evidence="1">ChiW17-6978</strain>
    </source>
</reference>
<sequence length="129" mass="14665">MSAKLDEFKEFVKRHPLMKTMVANKEKTWQQLYEDYCILGEEAFPTEKSTETVKEKEKPAKSSSTTEDLIKNVMGYIKKIDPDQVTKTVTSIQKVLELISGFGAGASSSALAKKSTGDPLFDRRFDEWY</sequence>
<proteinExistence type="predicted"/>
<name>A0A9D1GR61_9MOLU</name>
<protein>
    <submittedName>
        <fullName evidence="1">Uncharacterized protein</fullName>
    </submittedName>
</protein>
<dbReference type="AlphaFoldDB" id="A0A9D1GR61"/>
<gene>
    <name evidence="1" type="ORF">IAD46_03020</name>
</gene>
<comment type="caution">
    <text evidence="1">The sequence shown here is derived from an EMBL/GenBank/DDBJ whole genome shotgun (WGS) entry which is preliminary data.</text>
</comment>
<reference evidence="1" key="2">
    <citation type="journal article" date="2021" name="PeerJ">
        <title>Extensive microbial diversity within the chicken gut microbiome revealed by metagenomics and culture.</title>
        <authorList>
            <person name="Gilroy R."/>
            <person name="Ravi A."/>
            <person name="Getino M."/>
            <person name="Pursley I."/>
            <person name="Horton D.L."/>
            <person name="Alikhan N.F."/>
            <person name="Baker D."/>
            <person name="Gharbi K."/>
            <person name="Hall N."/>
            <person name="Watson M."/>
            <person name="Adriaenssens E.M."/>
            <person name="Foster-Nyarko E."/>
            <person name="Jarju S."/>
            <person name="Secka A."/>
            <person name="Antonio M."/>
            <person name="Oren A."/>
            <person name="Chaudhuri R.R."/>
            <person name="La Ragione R."/>
            <person name="Hildebrand F."/>
            <person name="Pallen M.J."/>
        </authorList>
    </citation>
    <scope>NUCLEOTIDE SEQUENCE</scope>
    <source>
        <strain evidence="1">ChiW17-6978</strain>
    </source>
</reference>
<dbReference type="InterPro" id="IPR025953">
    <property type="entry name" value="YlbD_coat"/>
</dbReference>
<organism evidence="1 2">
    <name type="scientific">Candidatus Pelethenecus faecipullorum</name>
    <dbReference type="NCBI Taxonomy" id="2840900"/>
    <lineage>
        <taxon>Bacteria</taxon>
        <taxon>Bacillati</taxon>
        <taxon>Mycoplasmatota</taxon>
        <taxon>Mollicutes</taxon>
        <taxon>Candidatus Pelethenecus</taxon>
    </lineage>
</organism>
<evidence type="ECO:0000313" key="2">
    <source>
        <dbReference type="Proteomes" id="UP000886758"/>
    </source>
</evidence>
<dbReference type="Pfam" id="PF14071">
    <property type="entry name" value="YlbD_coat"/>
    <property type="match status" value="1"/>
</dbReference>
<dbReference type="EMBL" id="DVLF01000095">
    <property type="protein sequence ID" value="HIT49978.1"/>
    <property type="molecule type" value="Genomic_DNA"/>
</dbReference>
<dbReference type="Proteomes" id="UP000886758">
    <property type="component" value="Unassembled WGS sequence"/>
</dbReference>